<feature type="transmembrane region" description="Helical" evidence="2">
    <location>
        <begin position="1551"/>
        <end position="1568"/>
    </location>
</feature>
<dbReference type="PANTHER" id="PTHR23401:SF0">
    <property type="entry name" value="CYCLIN-DEPENDENT KINASE 5 ACTIVATOR"/>
    <property type="match status" value="1"/>
</dbReference>
<keyword evidence="2" id="KW-0472">Membrane</keyword>
<sequence length="2585" mass="299323">MDEGESSNSTIINLFLELKTLISSTQPQSSASFEVQNLKLIKERFERILGITNLSKSDIKQITGCLDSLLSILDVNILHQFDFKENSQLITEILIQIMCSPYIAQLSSKIYQICMTFILNPFETHKYYEESIPFFILFFQSPELFYNQKEHKFVEILFIISSRNNTLSMANLLFKAFVSMLSKTKHDEFQIQVAKKIASSLNIVHPSNISALNDFLIQYFSMQPNSILIVFSEFQGFDNYNFVILQDLNAKSFDLYKTLLHRVRDIVKDQQNLMINSLIDIIPLMSKQKEEIIEKLFEIIIKYLEYISDTHKFEKKQLDIISFGFIFPKLSDYLFNIILTLITKFNYPLNEVIPLISKYSTIKFVLENNVPTLLKLISYIAKIEQKESFELLNEIFGKATDDEFVAVFEKYPTASTCFSTIYRQKAIVSDSSKLLTKFLLSGLDNKDFEVFSKTFQSILEVPSMPEMVIGFITNLIDNYSLIMRIINVLKDFALSETNSNSHDLRTGLNFMIELLDLKTDKDKESVFDLIAALTRRTFDQTYDEQIRYLLEKRNYFDAKEKEISKLVYGICQNDEINYDSDHICFPSLISKADEKDINIKSPFDCWVCGQFAIDTWLKDTNRPISEFPCISQIAKRYLLPKHAKMLIEYPKTCINAISSTFDQLPLFEFTKSPYSNSISLNPDFKGDPNKSMSFWFMFHEFPEQAQKIVQFRCSVLIILKNDLLCSGKVLKSSLIQGKWYNVFISCDESENIKIYLNSELIHEFQGHPCNYIEFGSTSGIQTTWFIGGAIRFFKGKLQNKNLDVFSQGVKFLSDFENEISKITSYNYVNMESGYINRTDMQQGSMPVISLSFSVFVENFVKPSYPLFDKIFAKLEQEKYEEISNFIQFIASFCSKQTKFDKEKFIYLVSSLMYLYPQIFTRNVLNSIILSMNDKSGKLDSKLFFIFFTDICQIFPEISEEIFNISKIHLTEINEKHLKILHRKLIHSYLTDNNHEITEKLLLNLLSLVENGKTKSEIVTPFLSLFTSRQTLYKKYYEIVKENITKEFKDFYLFDTLHNCDGLELMFEYICKFDDYFPQKQMHRILSLCLDNVDNIYSWSTIVTALIGEKIDFTKQINFEFEKVNSNILPAFLLMFSVLLASYKYFDDTFTAIFNSLFGFLKLIFTDINGTKSDIFALINLLSFGHFTDQLILYPMAPWCSKPEQIYHYASDRAKKEKNTETIYSKHQFAKSDKFKIEHLHEKIKEEIHISLPEKFEINEEIEIEQDEFLESLIKDVFSDEKHLITNKWSKFMKNQINKFAMKKKSNEEIKENSKNSEIISNESKNQENQEISFNSEGNGNDSKISTEQNNEISKISTNSSEEKNEISQSLSVENKEKSQSLSEENSNTNEKYVNSNENEESKQNKGEKIALNESGESVKTVESKVNENSNLEKQENNENTISSQENTKSEEKTNENHVQTSKTNQNEENLESSVLFLDIIQFVVNFILERSETKEFPQIFKDIFYGVCLFTSKHAKTVCNKLVFTLLTECASRNIYNLDVMIFIANKFYEGWLGLTLAPILSLFFLILKQNNVEVIPTEIKTLLLSGFELIPHDQYHIFVELFVNFNDYIFSEQNMANTGFVMLALHFIISQFSFYPQSFIIVIQKFYEKLQITKTFKENFVKNQNFDNFDFKIFYDAIKIFATEGEKKYQEWEKSNKNAFVAFSNLRLMLHQNFTQFNITKLENSFEETLGILETKWDEYNEQGLLIINQTEKRFIVSTSIYMILNSYLPEIFSADVSLFLMQRERILCNDRNINKIEKSKSDKITSPDQKQKENKDASKNDKVTSPDQIKTINFGVSKSDKNHDESQSKTNYHEVVKSDRNSFNENAENKSDKNIEVEKSSNDKSIDSNDNKNKSDSEMKNIRFGLVSNSQGNFNEKVTPVMTNLTPNLLVNVVTYSNKPSICGYSYPQFTTDPKDRGTSNEIESQLIKSDEFIQFYLIPKVVNKSKYRELLLSFSTPVALSPLVRKYVLRALLNKGNKFSHEIEGCLISSNVSYFGKFLFSDSKFWFLPLKENEQSKFDTILGSFVGDYFTIEGVPVLEYNMENLLYFSQSATNLNVYFTNGLNILIMVDQNNLLNISKVFEPKLKQNIKKLPGNIVKSSPFSFTKLLNMSIEEITTSWQNLGIDNFNFCKILNIKNGFNWIGPNYIKSPNIKSQVKIAEGMFNEKYVLELNNIGNLHQWINTTFNLNIENRVSNPPPVIHLMSKPNLLFWHHIIINNFKGKPKAIQIGEDRVIVFTKIGYILPPFNKTVLTLDRENCQISAVSLPDYQKTVLKSDKNLITACNFVISSDTFYLLVGHFDYYVDLFKLVFIENEVSEIVFVSRILLDSKPEIMAISSCHFLIFISHGKIIERINIAKCQKLEPLVLDFVPVSILIDDFAAILTVIGKEKFLIMDFNGQIKNEVKFESDCICAVSSQLPLGVPNRFFVTEHSNGVLNFWHYENLIRTLETGLDDILCVSIDNASQRVAFCTSSKAFVISFFGNSCYPLIPEHADTCCVCGTKILNSVCTCKSCHRFICEKCFQKKIGIIKIQTGYCTDCQQLL</sequence>
<feature type="region of interest" description="Disordered" evidence="1">
    <location>
        <begin position="1304"/>
        <end position="1466"/>
    </location>
</feature>
<dbReference type="Proteomes" id="UP000001542">
    <property type="component" value="Unassembled WGS sequence"/>
</dbReference>
<evidence type="ECO:0000256" key="1">
    <source>
        <dbReference type="SAM" id="MobiDB-lite"/>
    </source>
</evidence>
<dbReference type="GO" id="GO:0005737">
    <property type="term" value="C:cytoplasm"/>
    <property type="evidence" value="ECO:0000318"/>
    <property type="project" value="GO_Central"/>
</dbReference>
<dbReference type="GO" id="GO:0019901">
    <property type="term" value="F:protein kinase binding"/>
    <property type="evidence" value="ECO:0000318"/>
    <property type="project" value="GO_Central"/>
</dbReference>
<feature type="compositionally biased region" description="Polar residues" evidence="1">
    <location>
        <begin position="1457"/>
        <end position="1466"/>
    </location>
</feature>
<keyword evidence="2" id="KW-1133">Transmembrane helix</keyword>
<name>A2FQ24_TRIV3</name>
<accession>A2FQ24</accession>
<dbReference type="PANTHER" id="PTHR23401">
    <property type="entry name" value="CYCLIN DEPENDANT KINASE-5 ACTIVATOR"/>
    <property type="match status" value="1"/>
</dbReference>
<evidence type="ECO:0000313" key="4">
    <source>
        <dbReference type="Proteomes" id="UP000001542"/>
    </source>
</evidence>
<feature type="compositionally biased region" description="Basic and acidic residues" evidence="1">
    <location>
        <begin position="1800"/>
        <end position="1826"/>
    </location>
</feature>
<keyword evidence="4" id="KW-1185">Reference proteome</keyword>
<dbReference type="EMBL" id="DS113936">
    <property type="protein sequence ID" value="EAX92988.1"/>
    <property type="molecule type" value="Genomic_DNA"/>
</dbReference>
<gene>
    <name evidence="3" type="ORF">TVAG_261670</name>
</gene>
<dbReference type="CDD" id="cd00065">
    <property type="entry name" value="FYVE_like_SF"/>
    <property type="match status" value="1"/>
</dbReference>
<dbReference type="InterPro" id="IPR013320">
    <property type="entry name" value="ConA-like_dom_sf"/>
</dbReference>
<dbReference type="VEuPathDB" id="TrichDB:TVAG_261670"/>
<evidence type="ECO:0000256" key="2">
    <source>
        <dbReference type="SAM" id="Phobius"/>
    </source>
</evidence>
<feature type="compositionally biased region" description="Basic and acidic residues" evidence="1">
    <location>
        <begin position="1399"/>
        <end position="1410"/>
    </location>
</feature>
<evidence type="ECO:0000313" key="3">
    <source>
        <dbReference type="EMBL" id="EAX92988.1"/>
    </source>
</evidence>
<dbReference type="SUPFAM" id="SSF49899">
    <property type="entry name" value="Concanavalin A-like lectins/glucanases"/>
    <property type="match status" value="1"/>
</dbReference>
<protein>
    <recommendedName>
        <fullName evidence="5">Beige/BEACH domain containing protein</fullName>
    </recommendedName>
</protein>
<proteinExistence type="predicted"/>
<evidence type="ECO:0008006" key="5">
    <source>
        <dbReference type="Google" id="ProtNLM"/>
    </source>
</evidence>
<reference evidence="3" key="1">
    <citation type="submission" date="2006-10" db="EMBL/GenBank/DDBJ databases">
        <authorList>
            <person name="Amadeo P."/>
            <person name="Zhao Q."/>
            <person name="Wortman J."/>
            <person name="Fraser-Liggett C."/>
            <person name="Carlton J."/>
        </authorList>
    </citation>
    <scope>NUCLEOTIDE SEQUENCE</scope>
    <source>
        <strain evidence="3">G3</strain>
    </source>
</reference>
<feature type="compositionally biased region" description="Basic and acidic residues" evidence="1">
    <location>
        <begin position="1419"/>
        <end position="1436"/>
    </location>
</feature>
<dbReference type="RefSeq" id="XP_001305918.1">
    <property type="nucleotide sequence ID" value="XM_001305917.1"/>
</dbReference>
<dbReference type="InterPro" id="IPR004944">
    <property type="entry name" value="CDK5_activator"/>
</dbReference>
<feature type="compositionally biased region" description="Basic and acidic residues" evidence="1">
    <location>
        <begin position="1304"/>
        <end position="1314"/>
    </location>
</feature>
<organism evidence="3 4">
    <name type="scientific">Trichomonas vaginalis (strain ATCC PRA-98 / G3)</name>
    <dbReference type="NCBI Taxonomy" id="412133"/>
    <lineage>
        <taxon>Eukaryota</taxon>
        <taxon>Metamonada</taxon>
        <taxon>Parabasalia</taxon>
        <taxon>Trichomonadida</taxon>
        <taxon>Trichomonadidae</taxon>
        <taxon>Trichomonas</taxon>
    </lineage>
</organism>
<dbReference type="VEuPathDB" id="TrichDB:TVAGG3_0684370"/>
<feature type="region of interest" description="Disordered" evidence="1">
    <location>
        <begin position="1800"/>
        <end position="1901"/>
    </location>
</feature>
<feature type="compositionally biased region" description="Low complexity" evidence="1">
    <location>
        <begin position="1315"/>
        <end position="1328"/>
    </location>
</feature>
<keyword evidence="2" id="KW-0812">Transmembrane</keyword>
<dbReference type="KEGG" id="tva:4750712"/>
<feature type="compositionally biased region" description="Polar residues" evidence="1">
    <location>
        <begin position="1379"/>
        <end position="1393"/>
    </location>
</feature>
<reference evidence="3" key="2">
    <citation type="journal article" date="2007" name="Science">
        <title>Draft genome sequence of the sexually transmitted pathogen Trichomonas vaginalis.</title>
        <authorList>
            <person name="Carlton J.M."/>
            <person name="Hirt R.P."/>
            <person name="Silva J.C."/>
            <person name="Delcher A.L."/>
            <person name="Schatz M."/>
            <person name="Zhao Q."/>
            <person name="Wortman J.R."/>
            <person name="Bidwell S.L."/>
            <person name="Alsmark U.C.M."/>
            <person name="Besteiro S."/>
            <person name="Sicheritz-Ponten T."/>
            <person name="Noel C.J."/>
            <person name="Dacks J.B."/>
            <person name="Foster P.G."/>
            <person name="Simillion C."/>
            <person name="Van de Peer Y."/>
            <person name="Miranda-Saavedra D."/>
            <person name="Barton G.J."/>
            <person name="Westrop G.D."/>
            <person name="Mueller S."/>
            <person name="Dessi D."/>
            <person name="Fiori P.L."/>
            <person name="Ren Q."/>
            <person name="Paulsen I."/>
            <person name="Zhang H."/>
            <person name="Bastida-Corcuera F.D."/>
            <person name="Simoes-Barbosa A."/>
            <person name="Brown M.T."/>
            <person name="Hayes R.D."/>
            <person name="Mukherjee M."/>
            <person name="Okumura C.Y."/>
            <person name="Schneider R."/>
            <person name="Smith A.J."/>
            <person name="Vanacova S."/>
            <person name="Villalvazo M."/>
            <person name="Haas B.J."/>
            <person name="Pertea M."/>
            <person name="Feldblyum T.V."/>
            <person name="Utterback T.R."/>
            <person name="Shu C.L."/>
            <person name="Osoegawa K."/>
            <person name="de Jong P.J."/>
            <person name="Hrdy I."/>
            <person name="Horvathova L."/>
            <person name="Zubacova Z."/>
            <person name="Dolezal P."/>
            <person name="Malik S.B."/>
            <person name="Logsdon J.M. Jr."/>
            <person name="Henze K."/>
            <person name="Gupta A."/>
            <person name="Wang C.C."/>
            <person name="Dunne R.L."/>
            <person name="Upcroft J.A."/>
            <person name="Upcroft P."/>
            <person name="White O."/>
            <person name="Salzberg S.L."/>
            <person name="Tang P."/>
            <person name="Chiu C.-H."/>
            <person name="Lee Y.-S."/>
            <person name="Embley T.M."/>
            <person name="Coombs G.H."/>
            <person name="Mottram J.C."/>
            <person name="Tachezy J."/>
            <person name="Fraser-Liggett C.M."/>
            <person name="Johnson P.J."/>
        </authorList>
    </citation>
    <scope>NUCLEOTIDE SEQUENCE [LARGE SCALE GENOMIC DNA]</scope>
    <source>
        <strain evidence="3">G3</strain>
    </source>
</reference>
<dbReference type="GO" id="GO:0016533">
    <property type="term" value="C:protein kinase 5 complex"/>
    <property type="evidence" value="ECO:0007669"/>
    <property type="project" value="InterPro"/>
</dbReference>
<feature type="compositionally biased region" description="Polar residues" evidence="1">
    <location>
        <begin position="1827"/>
        <end position="1838"/>
    </location>
</feature>
<dbReference type="InParanoid" id="A2FQ24"/>
<feature type="compositionally biased region" description="Basic and acidic residues" evidence="1">
    <location>
        <begin position="1840"/>
        <end position="1901"/>
    </location>
</feature>
<dbReference type="GO" id="GO:0061575">
    <property type="term" value="F:cyclin-dependent protein serine/threonine kinase activator activity"/>
    <property type="evidence" value="ECO:0000318"/>
    <property type="project" value="GO_Central"/>
</dbReference>
<feature type="compositionally biased region" description="Polar residues" evidence="1">
    <location>
        <begin position="1329"/>
        <end position="1359"/>
    </location>
</feature>